<dbReference type="Proteomes" id="UP000732298">
    <property type="component" value="Unassembled WGS sequence"/>
</dbReference>
<dbReference type="SUPFAM" id="SSF100966">
    <property type="entry name" value="Translation initiation factor 2 beta, aIF2beta, N-terminal domain"/>
    <property type="match status" value="1"/>
</dbReference>
<dbReference type="InterPro" id="IPR016189">
    <property type="entry name" value="Transl_init_fac_IF2/IF5_N"/>
</dbReference>
<comment type="function">
    <text evidence="1 9">eIF-2 functions in the early steps of protein synthesis by forming a ternary complex with GTP and initiator tRNA.</text>
</comment>
<evidence type="ECO:0000256" key="2">
    <source>
        <dbReference type="ARBA" id="ARBA00010397"/>
    </source>
</evidence>
<accession>A0A8T3YNX5</accession>
<dbReference type="AlphaFoldDB" id="A0A8T3YNX5"/>
<evidence type="ECO:0000256" key="8">
    <source>
        <dbReference type="ARBA" id="ARBA00032408"/>
    </source>
</evidence>
<dbReference type="HAMAP" id="MF_00232">
    <property type="entry name" value="eIF_2_beta"/>
    <property type="match status" value="1"/>
</dbReference>
<organism evidence="11 12">
    <name type="scientific">Candidatus Iainarchaeum sp</name>
    <dbReference type="NCBI Taxonomy" id="3101447"/>
    <lineage>
        <taxon>Archaea</taxon>
        <taxon>Candidatus Iainarchaeota</taxon>
        <taxon>Candidatus Iainarchaeia</taxon>
        <taxon>Candidatus Iainarchaeales</taxon>
        <taxon>Candidatus Iainarchaeaceae</taxon>
        <taxon>Candidatus Iainarchaeum</taxon>
    </lineage>
</organism>
<gene>
    <name evidence="9" type="primary">eif2b</name>
    <name evidence="11" type="ORF">HY544_05600</name>
</gene>
<keyword evidence="6 9" id="KW-0648">Protein biosynthesis</keyword>
<dbReference type="Pfam" id="PF01873">
    <property type="entry name" value="eIF-5_eIF-2B"/>
    <property type="match status" value="1"/>
</dbReference>
<dbReference type="InterPro" id="IPR004458">
    <property type="entry name" value="TIF2_bsu_arc"/>
</dbReference>
<dbReference type="PANTHER" id="PTHR23001:SF3">
    <property type="entry name" value="EUKARYOTIC TRANSLATION INITIATION FACTOR 2 SUBUNIT 2"/>
    <property type="match status" value="1"/>
</dbReference>
<evidence type="ECO:0000313" key="11">
    <source>
        <dbReference type="EMBL" id="MBI4210946.1"/>
    </source>
</evidence>
<evidence type="ECO:0000313" key="12">
    <source>
        <dbReference type="Proteomes" id="UP000732298"/>
    </source>
</evidence>
<protein>
    <recommendedName>
        <fullName evidence="4 9">Translation initiation factor 2 subunit beta</fullName>
    </recommendedName>
    <alternativeName>
        <fullName evidence="7 9">aIF2-beta</fullName>
    </alternativeName>
    <alternativeName>
        <fullName evidence="8 9">eIF-2-beta</fullName>
    </alternativeName>
</protein>
<dbReference type="NCBIfam" id="NF003067">
    <property type="entry name" value="PRK03988.1"/>
    <property type="match status" value="1"/>
</dbReference>
<name>A0A8T3YNX5_9ARCH</name>
<dbReference type="InterPro" id="IPR045196">
    <property type="entry name" value="IF2/IF5"/>
</dbReference>
<dbReference type="PANTHER" id="PTHR23001">
    <property type="entry name" value="EUKARYOTIC TRANSLATION INITIATION FACTOR"/>
    <property type="match status" value="1"/>
</dbReference>
<evidence type="ECO:0000256" key="6">
    <source>
        <dbReference type="ARBA" id="ARBA00022917"/>
    </source>
</evidence>
<evidence type="ECO:0000256" key="1">
    <source>
        <dbReference type="ARBA" id="ARBA00003323"/>
    </source>
</evidence>
<evidence type="ECO:0000256" key="4">
    <source>
        <dbReference type="ARBA" id="ARBA00022314"/>
    </source>
</evidence>
<feature type="domain" description="Translation initiation factor IF2/IF5" evidence="10">
    <location>
        <begin position="21"/>
        <end position="128"/>
    </location>
</feature>
<comment type="caution">
    <text evidence="11">The sequence shown here is derived from an EMBL/GenBank/DDBJ whole genome shotgun (WGS) entry which is preliminary data.</text>
</comment>
<evidence type="ECO:0000256" key="7">
    <source>
        <dbReference type="ARBA" id="ARBA00031466"/>
    </source>
</evidence>
<comment type="subunit">
    <text evidence="3 9">Heterotrimer composed of an alpha, a beta and a gamma chain.</text>
</comment>
<evidence type="ECO:0000256" key="5">
    <source>
        <dbReference type="ARBA" id="ARBA00022540"/>
    </source>
</evidence>
<evidence type="ECO:0000256" key="3">
    <source>
        <dbReference type="ARBA" id="ARBA00011243"/>
    </source>
</evidence>
<dbReference type="EMBL" id="JACQPB010000053">
    <property type="protein sequence ID" value="MBI4210946.1"/>
    <property type="molecule type" value="Genomic_DNA"/>
</dbReference>
<dbReference type="SUPFAM" id="SSF75689">
    <property type="entry name" value="Zinc-binding domain of translation initiation factor 2 beta"/>
    <property type="match status" value="1"/>
</dbReference>
<dbReference type="InterPro" id="IPR002735">
    <property type="entry name" value="Transl_init_fac_IF2/IF5_dom"/>
</dbReference>
<dbReference type="SMART" id="SM00653">
    <property type="entry name" value="eIF2B_5"/>
    <property type="match status" value="1"/>
</dbReference>
<evidence type="ECO:0000259" key="10">
    <source>
        <dbReference type="SMART" id="SM00653"/>
    </source>
</evidence>
<dbReference type="NCBIfam" id="TIGR00311">
    <property type="entry name" value="aIF-2beta"/>
    <property type="match status" value="1"/>
</dbReference>
<keyword evidence="5 9" id="KW-0396">Initiation factor</keyword>
<dbReference type="GO" id="GO:0003743">
    <property type="term" value="F:translation initiation factor activity"/>
    <property type="evidence" value="ECO:0007669"/>
    <property type="project" value="UniProtKB-UniRule"/>
</dbReference>
<dbReference type="InterPro" id="IPR016190">
    <property type="entry name" value="Transl_init_fac_IF2/IF5_Zn-bd"/>
</dbReference>
<proteinExistence type="inferred from homology"/>
<dbReference type="Gene3D" id="3.30.30.170">
    <property type="match status" value="1"/>
</dbReference>
<sequence>MEYEKMLNRLYMSLPEKTTSKERFELPVMESSVQGKKTIIKNFSQALKTVKRGEKHFYKYLTKETATAAAMDEGKLVMNGKFFPDSINKLFTNYINEYVLCHECKKPDTEIIERNGVKVLKCTACGALNPLKKIG</sequence>
<comment type="similarity">
    <text evidence="2 9">Belongs to the eIF-2-beta/eIF-5 family.</text>
</comment>
<reference evidence="11" key="1">
    <citation type="submission" date="2020-07" db="EMBL/GenBank/DDBJ databases">
        <title>Huge and variable diversity of episymbiotic CPR bacteria and DPANN archaea in groundwater ecosystems.</title>
        <authorList>
            <person name="He C.Y."/>
            <person name="Keren R."/>
            <person name="Whittaker M."/>
            <person name="Farag I.F."/>
            <person name="Doudna J."/>
            <person name="Cate J.H.D."/>
            <person name="Banfield J.F."/>
        </authorList>
    </citation>
    <scope>NUCLEOTIDE SEQUENCE</scope>
    <source>
        <strain evidence="11">NC_groundwater_1296_Ag_S-0.2um_52_80</strain>
    </source>
</reference>
<evidence type="ECO:0000256" key="9">
    <source>
        <dbReference type="HAMAP-Rule" id="MF_00232"/>
    </source>
</evidence>